<dbReference type="PANTHER" id="PTHR38772">
    <property type="match status" value="1"/>
</dbReference>
<evidence type="ECO:0000313" key="5">
    <source>
        <dbReference type="Proteomes" id="UP000216101"/>
    </source>
</evidence>
<dbReference type="GO" id="GO:0043590">
    <property type="term" value="C:bacterial nucleoid"/>
    <property type="evidence" value="ECO:0007669"/>
    <property type="project" value="TreeGrafter"/>
</dbReference>
<gene>
    <name evidence="4" type="ORF">CBP51_15160</name>
</gene>
<comment type="caution">
    <text evidence="4">The sequence shown here is derived from an EMBL/GenBank/DDBJ whole genome shotgun (WGS) entry which is preliminary data.</text>
</comment>
<dbReference type="GO" id="GO:0003727">
    <property type="term" value="F:single-stranded RNA binding"/>
    <property type="evidence" value="ECO:0007669"/>
    <property type="project" value="TreeGrafter"/>
</dbReference>
<organism evidence="4 5">
    <name type="scientific">Cellvibrio mixtus</name>
    <dbReference type="NCBI Taxonomy" id="39650"/>
    <lineage>
        <taxon>Bacteria</taxon>
        <taxon>Pseudomonadati</taxon>
        <taxon>Pseudomonadota</taxon>
        <taxon>Gammaproteobacteria</taxon>
        <taxon>Cellvibrionales</taxon>
        <taxon>Cellvibrionaceae</taxon>
        <taxon>Cellvibrio</taxon>
    </lineage>
</organism>
<comment type="subcellular location">
    <subcellularLocation>
        <location evidence="1">Cytoplasm</location>
        <location evidence="1">Nucleoid</location>
    </subcellularLocation>
</comment>
<keyword evidence="3" id="KW-0963">Cytoplasm</keyword>
<sequence>MEVSLSINGIIRGIRLSDFLLKNAIVHRLVKEQYKAIQPIVYRPDVLNPSSVVVRDLIQGVLKAYGAKKNRAHYGVFEEGDGNKFFPVYFKTYYDYASVDDQQFMTLCKGAMRQLYVKAESVPFASGGYVLFADYVHGGIRFFLVAMIKETAGISISDDLEPEALIRLDLDRLHQAARINFSKYTDFFSEKDPELQSQINYLSFISSGSSGSASGYFVTALGCSRGTTSDRATKTLIQESVQYFRGHPDLKHKKNDFKRSLIEYLNEKEKSGESVRLSEVGLIVSANIPSALGDQADDIVEDLIASLNNEKNAVPVEFPLSSRELKKQTHIKLDADNWKAEFDRKLLGTDESAPVYYNQKLKNITFNKIPTSMIKIIEEEILDKLPEKK</sequence>
<proteinExistence type="inferred from homology"/>
<evidence type="ECO:0000256" key="3">
    <source>
        <dbReference type="ARBA" id="ARBA00022490"/>
    </source>
</evidence>
<keyword evidence="5" id="KW-1185">Reference proteome</keyword>
<protein>
    <recommendedName>
        <fullName evidence="6">Nucleoid-associated protein</fullName>
    </recommendedName>
</protein>
<dbReference type="AlphaFoldDB" id="A0A266Q3W9"/>
<evidence type="ECO:0000313" key="4">
    <source>
        <dbReference type="EMBL" id="OZY84532.1"/>
    </source>
</evidence>
<dbReference type="EMBL" id="NHNI01000002">
    <property type="protein sequence ID" value="OZY84532.1"/>
    <property type="molecule type" value="Genomic_DNA"/>
</dbReference>
<accession>A0A266Q3W9</accession>
<dbReference type="GO" id="GO:0003690">
    <property type="term" value="F:double-stranded DNA binding"/>
    <property type="evidence" value="ECO:0007669"/>
    <property type="project" value="TreeGrafter"/>
</dbReference>
<evidence type="ECO:0000256" key="2">
    <source>
        <dbReference type="ARBA" id="ARBA00009035"/>
    </source>
</evidence>
<evidence type="ECO:0008006" key="6">
    <source>
        <dbReference type="Google" id="ProtNLM"/>
    </source>
</evidence>
<dbReference type="InterPro" id="IPR007358">
    <property type="entry name" value="Nucleoid_associated_NdpA"/>
</dbReference>
<name>A0A266Q3W9_9GAMM</name>
<reference evidence="5" key="1">
    <citation type="submission" date="2017-05" db="EMBL/GenBank/DDBJ databases">
        <authorList>
            <person name="Barney B.M."/>
        </authorList>
    </citation>
    <scope>NUCLEOTIDE SEQUENCE [LARGE SCALE GENOMIC DNA]</scope>
    <source>
        <strain evidence="5">PSBB022</strain>
    </source>
</reference>
<evidence type="ECO:0000256" key="1">
    <source>
        <dbReference type="ARBA" id="ARBA00004453"/>
    </source>
</evidence>
<dbReference type="Proteomes" id="UP000216101">
    <property type="component" value="Unassembled WGS sequence"/>
</dbReference>
<comment type="similarity">
    <text evidence="2">Belongs to the YejK family.</text>
</comment>
<dbReference type="PANTHER" id="PTHR38772:SF1">
    <property type="entry name" value="NUCLEOID-ASSOCIATED PROTEIN YEJK"/>
    <property type="match status" value="1"/>
</dbReference>
<dbReference type="Pfam" id="PF04245">
    <property type="entry name" value="NA37"/>
    <property type="match status" value="1"/>
</dbReference>